<dbReference type="PANTHER" id="PTHR13568">
    <property type="entry name" value="FAM11A, B PROTEIN"/>
    <property type="match status" value="1"/>
</dbReference>
<dbReference type="Proteomes" id="UP000440578">
    <property type="component" value="Unassembled WGS sequence"/>
</dbReference>
<keyword evidence="1" id="KW-1133">Transmembrane helix</keyword>
<keyword evidence="3" id="KW-1185">Reference proteome</keyword>
<protein>
    <submittedName>
        <fullName evidence="2">Transmembrane protein 203</fullName>
    </submittedName>
</protein>
<dbReference type="InterPro" id="IPR019396">
    <property type="entry name" value="TM_Fragile-X-F-assoc"/>
</dbReference>
<name>A0A6A4WYR0_AMPAM</name>
<dbReference type="GO" id="GO:0005783">
    <property type="term" value="C:endoplasmic reticulum"/>
    <property type="evidence" value="ECO:0007669"/>
    <property type="project" value="TreeGrafter"/>
</dbReference>
<dbReference type="GO" id="GO:0006874">
    <property type="term" value="P:intracellular calcium ion homeostasis"/>
    <property type="evidence" value="ECO:0007669"/>
    <property type="project" value="TreeGrafter"/>
</dbReference>
<reference evidence="2 3" key="1">
    <citation type="submission" date="2019-07" db="EMBL/GenBank/DDBJ databases">
        <title>Draft genome assembly of a fouling barnacle, Amphibalanus amphitrite (Darwin, 1854): The first reference genome for Thecostraca.</title>
        <authorList>
            <person name="Kim W."/>
        </authorList>
    </citation>
    <scope>NUCLEOTIDE SEQUENCE [LARGE SCALE GENOMIC DNA]</scope>
    <source>
        <strain evidence="2">SNU_AA5</strain>
        <tissue evidence="2">Soma without cirri and trophi</tissue>
    </source>
</reference>
<dbReference type="AlphaFoldDB" id="A0A6A4WYR0"/>
<accession>A0A6A4WYR0</accession>
<dbReference type="EMBL" id="VIIS01000183">
    <property type="protein sequence ID" value="KAF0312247.1"/>
    <property type="molecule type" value="Genomic_DNA"/>
</dbReference>
<keyword evidence="1 2" id="KW-0812">Transmembrane</keyword>
<gene>
    <name evidence="2" type="primary">tmem203</name>
    <name evidence="2" type="ORF">FJT64_016972</name>
</gene>
<dbReference type="PANTHER" id="PTHR13568:SF9">
    <property type="entry name" value="TRANSMEMBRANE PROTEIN 203"/>
    <property type="match status" value="1"/>
</dbReference>
<keyword evidence="1" id="KW-0472">Membrane</keyword>
<organism evidence="2 3">
    <name type="scientific">Amphibalanus amphitrite</name>
    <name type="common">Striped barnacle</name>
    <name type="synonym">Balanus amphitrite</name>
    <dbReference type="NCBI Taxonomy" id="1232801"/>
    <lineage>
        <taxon>Eukaryota</taxon>
        <taxon>Metazoa</taxon>
        <taxon>Ecdysozoa</taxon>
        <taxon>Arthropoda</taxon>
        <taxon>Crustacea</taxon>
        <taxon>Multicrustacea</taxon>
        <taxon>Cirripedia</taxon>
        <taxon>Thoracica</taxon>
        <taxon>Thoracicalcarea</taxon>
        <taxon>Balanomorpha</taxon>
        <taxon>Balanoidea</taxon>
        <taxon>Balanidae</taxon>
        <taxon>Amphibalaninae</taxon>
        <taxon>Amphibalanus</taxon>
    </lineage>
</organism>
<evidence type="ECO:0000256" key="1">
    <source>
        <dbReference type="SAM" id="Phobius"/>
    </source>
</evidence>
<proteinExistence type="predicted"/>
<feature type="transmembrane region" description="Helical" evidence="1">
    <location>
        <begin position="84"/>
        <end position="100"/>
    </location>
</feature>
<evidence type="ECO:0000313" key="3">
    <source>
        <dbReference type="Proteomes" id="UP000440578"/>
    </source>
</evidence>
<feature type="transmembrane region" description="Helical" evidence="1">
    <location>
        <begin position="51"/>
        <end position="72"/>
    </location>
</feature>
<feature type="transmembrane region" description="Helical" evidence="1">
    <location>
        <begin position="20"/>
        <end position="39"/>
    </location>
</feature>
<comment type="caution">
    <text evidence="2">The sequence shown here is derived from an EMBL/GenBank/DDBJ whole genome shotgun (WGS) entry which is preliminary data.</text>
</comment>
<sequence length="133" mass="15383">MILSVKELTQWLGLTPFEIWLQLAAALVFTILMMLRDLFPGAITCWHAMTPFFVSDALSAYVCVIMLIRTYIDGWHKPAAMRALWSFFVLSLMFTFKYLLVRKLTDNIGFEYSEVMAPLFVILNMVMVRACQL</sequence>
<evidence type="ECO:0000313" key="2">
    <source>
        <dbReference type="EMBL" id="KAF0312247.1"/>
    </source>
</evidence>
<dbReference type="OrthoDB" id="416729at2759"/>
<feature type="transmembrane region" description="Helical" evidence="1">
    <location>
        <begin position="112"/>
        <end position="130"/>
    </location>
</feature>